<proteinExistence type="predicted"/>
<feature type="non-terminal residue" evidence="2">
    <location>
        <position position="51"/>
    </location>
</feature>
<dbReference type="Proteomes" id="UP000299084">
    <property type="component" value="Unassembled WGS sequence"/>
</dbReference>
<reference evidence="2 3" key="1">
    <citation type="journal article" date="2019" name="Mol. Ecol. Resour.">
        <title>Improving Illumina assemblies with Hi-C and long reads: an example with the North African dromedary.</title>
        <authorList>
            <person name="Elbers J.P."/>
            <person name="Rogers M.F."/>
            <person name="Perelman P.L."/>
            <person name="Proskuryakova A.A."/>
            <person name="Serdyukova N.A."/>
            <person name="Johnson W.E."/>
            <person name="Horin P."/>
            <person name="Corander J."/>
            <person name="Murphy D."/>
            <person name="Burger P.A."/>
        </authorList>
    </citation>
    <scope>NUCLEOTIDE SEQUENCE [LARGE SCALE GENOMIC DNA]</scope>
    <source>
        <strain evidence="2">Drom800</strain>
        <tissue evidence="2">Blood</tissue>
    </source>
</reference>
<feature type="non-terminal residue" evidence="2">
    <location>
        <position position="1"/>
    </location>
</feature>
<evidence type="ECO:0000256" key="1">
    <source>
        <dbReference type="SAM" id="MobiDB-lite"/>
    </source>
</evidence>
<comment type="caution">
    <text evidence="2">The sequence shown here is derived from an EMBL/GenBank/DDBJ whole genome shotgun (WGS) entry which is preliminary data.</text>
</comment>
<dbReference type="EMBL" id="JWIN03000303">
    <property type="protein sequence ID" value="KAB1251221.1"/>
    <property type="molecule type" value="Genomic_DNA"/>
</dbReference>
<accession>A0A5N4BX74</accession>
<organism evidence="2 3">
    <name type="scientific">Camelus dromedarius</name>
    <name type="common">Dromedary</name>
    <name type="synonym">Arabian camel</name>
    <dbReference type="NCBI Taxonomy" id="9838"/>
    <lineage>
        <taxon>Eukaryota</taxon>
        <taxon>Metazoa</taxon>
        <taxon>Chordata</taxon>
        <taxon>Craniata</taxon>
        <taxon>Vertebrata</taxon>
        <taxon>Euteleostomi</taxon>
        <taxon>Mammalia</taxon>
        <taxon>Eutheria</taxon>
        <taxon>Laurasiatheria</taxon>
        <taxon>Artiodactyla</taxon>
        <taxon>Tylopoda</taxon>
        <taxon>Camelidae</taxon>
        <taxon>Camelus</taxon>
    </lineage>
</organism>
<sequence>EGGGSDRGQHVKSSFVTTVQVSLRGQICRNSAQEGQGLAISHTPLQESAVT</sequence>
<feature type="region of interest" description="Disordered" evidence="1">
    <location>
        <begin position="32"/>
        <end position="51"/>
    </location>
</feature>
<keyword evidence="3" id="KW-1185">Reference proteome</keyword>
<protein>
    <submittedName>
        <fullName evidence="2">Uncharacterized protein</fullName>
    </submittedName>
</protein>
<evidence type="ECO:0000313" key="3">
    <source>
        <dbReference type="Proteomes" id="UP000299084"/>
    </source>
</evidence>
<dbReference type="AlphaFoldDB" id="A0A5N4BX74"/>
<evidence type="ECO:0000313" key="2">
    <source>
        <dbReference type="EMBL" id="KAB1251221.1"/>
    </source>
</evidence>
<name>A0A5N4BX74_CAMDR</name>
<gene>
    <name evidence="2" type="ORF">Cadr_000031249</name>
</gene>